<accession>A0A810MVB0</accession>
<dbReference type="KEGG" id="pry:Prubr_19730"/>
<evidence type="ECO:0000313" key="8">
    <source>
        <dbReference type="EMBL" id="BCJ64952.1"/>
    </source>
</evidence>
<evidence type="ECO:0000313" key="9">
    <source>
        <dbReference type="Proteomes" id="UP000680866"/>
    </source>
</evidence>
<dbReference type="PANTHER" id="PTHR42709:SF6">
    <property type="entry name" value="UNDECAPRENYL PHOSPHATE TRANSPORTER A"/>
    <property type="match status" value="1"/>
</dbReference>
<dbReference type="PANTHER" id="PTHR42709">
    <property type="entry name" value="ALKALINE PHOSPHATASE LIKE PROTEIN"/>
    <property type="match status" value="1"/>
</dbReference>
<feature type="transmembrane region" description="Helical" evidence="7">
    <location>
        <begin position="131"/>
        <end position="153"/>
    </location>
</feature>
<dbReference type="EMBL" id="AP023359">
    <property type="protein sequence ID" value="BCJ64952.1"/>
    <property type="molecule type" value="Genomic_DNA"/>
</dbReference>
<dbReference type="AlphaFoldDB" id="A0A810MVB0"/>
<dbReference type="RefSeq" id="WP_212824054.1">
    <property type="nucleotide sequence ID" value="NZ_AP023359.1"/>
</dbReference>
<evidence type="ECO:0008006" key="10">
    <source>
        <dbReference type="Google" id="ProtNLM"/>
    </source>
</evidence>
<evidence type="ECO:0000256" key="2">
    <source>
        <dbReference type="ARBA" id="ARBA00010792"/>
    </source>
</evidence>
<feature type="transmembrane region" description="Helical" evidence="7">
    <location>
        <begin position="46"/>
        <end position="66"/>
    </location>
</feature>
<sequence>MDPVQALWTGVTEHPYLLLGPLVLVEGPAATVVAGSLVGAGLARFWPIWLIVVVADVLADSALYLLGRFGNHRRLAPLLGRLGLPTHRRRRLTVAVRRALPRVVLGAKVVDVAAVPAFLAAGLARAPYRRFVAWVAGASTVRAGLLIGVGVLFGQEVADLLTEPGTGLAIVAGLALAVAATHLLTRRLAGTRFDPVREKP</sequence>
<comment type="similarity">
    <text evidence="2">Belongs to the DedA family.</text>
</comment>
<name>A0A810MVB0_9ACTN</name>
<dbReference type="Proteomes" id="UP000680866">
    <property type="component" value="Chromosome"/>
</dbReference>
<comment type="subcellular location">
    <subcellularLocation>
        <location evidence="1">Cell membrane</location>
        <topology evidence="1">Multi-pass membrane protein</topology>
    </subcellularLocation>
</comment>
<keyword evidence="3" id="KW-1003">Cell membrane</keyword>
<evidence type="ECO:0000256" key="5">
    <source>
        <dbReference type="ARBA" id="ARBA00022989"/>
    </source>
</evidence>
<dbReference type="GO" id="GO:0005886">
    <property type="term" value="C:plasma membrane"/>
    <property type="evidence" value="ECO:0007669"/>
    <property type="project" value="UniProtKB-SubCell"/>
</dbReference>
<protein>
    <recommendedName>
        <fullName evidence="10">DedA family protein</fullName>
    </recommendedName>
</protein>
<keyword evidence="6 7" id="KW-0472">Membrane</keyword>
<organism evidence="8 9">
    <name type="scientific">Polymorphospora rubra</name>
    <dbReference type="NCBI Taxonomy" id="338584"/>
    <lineage>
        <taxon>Bacteria</taxon>
        <taxon>Bacillati</taxon>
        <taxon>Actinomycetota</taxon>
        <taxon>Actinomycetes</taxon>
        <taxon>Micromonosporales</taxon>
        <taxon>Micromonosporaceae</taxon>
        <taxon>Polymorphospora</taxon>
    </lineage>
</organism>
<gene>
    <name evidence="8" type="ORF">Prubr_19730</name>
</gene>
<reference evidence="8" key="1">
    <citation type="submission" date="2020-08" db="EMBL/GenBank/DDBJ databases">
        <title>Whole genome shotgun sequence of Polymorphospora rubra NBRC 101157.</title>
        <authorList>
            <person name="Komaki H."/>
            <person name="Tamura T."/>
        </authorList>
    </citation>
    <scope>NUCLEOTIDE SEQUENCE</scope>
    <source>
        <strain evidence="8">NBRC 101157</strain>
    </source>
</reference>
<keyword evidence="9" id="KW-1185">Reference proteome</keyword>
<proteinExistence type="inferred from homology"/>
<evidence type="ECO:0000256" key="1">
    <source>
        <dbReference type="ARBA" id="ARBA00004651"/>
    </source>
</evidence>
<feature type="transmembrane region" description="Helical" evidence="7">
    <location>
        <begin position="165"/>
        <end position="184"/>
    </location>
</feature>
<evidence type="ECO:0000256" key="3">
    <source>
        <dbReference type="ARBA" id="ARBA00022475"/>
    </source>
</evidence>
<evidence type="ECO:0000256" key="4">
    <source>
        <dbReference type="ARBA" id="ARBA00022692"/>
    </source>
</evidence>
<evidence type="ECO:0000256" key="7">
    <source>
        <dbReference type="SAM" id="Phobius"/>
    </source>
</evidence>
<evidence type="ECO:0000256" key="6">
    <source>
        <dbReference type="ARBA" id="ARBA00023136"/>
    </source>
</evidence>
<dbReference type="InterPro" id="IPR051311">
    <property type="entry name" value="DedA_domain"/>
</dbReference>
<keyword evidence="5 7" id="KW-1133">Transmembrane helix</keyword>
<keyword evidence="4 7" id="KW-0812">Transmembrane</keyword>